<dbReference type="GO" id="GO:0009898">
    <property type="term" value="C:cytoplasmic side of plasma membrane"/>
    <property type="evidence" value="ECO:0007669"/>
    <property type="project" value="TreeGrafter"/>
</dbReference>
<dbReference type="InterPro" id="IPR025669">
    <property type="entry name" value="AAA_dom"/>
</dbReference>
<dbReference type="Pfam" id="PF13614">
    <property type="entry name" value="AAA_31"/>
    <property type="match status" value="1"/>
</dbReference>
<dbReference type="GO" id="GO:0051782">
    <property type="term" value="P:negative regulation of cell division"/>
    <property type="evidence" value="ECO:0007669"/>
    <property type="project" value="TreeGrafter"/>
</dbReference>
<name>C9RDY5_METVM</name>
<accession>C9RDY5</accession>
<dbReference type="InterPro" id="IPR027417">
    <property type="entry name" value="P-loop_NTPase"/>
</dbReference>
<dbReference type="GO" id="GO:0051301">
    <property type="term" value="P:cell division"/>
    <property type="evidence" value="ECO:0007669"/>
    <property type="project" value="UniProtKB-KW"/>
</dbReference>
<dbReference type="GeneID" id="8514021"/>
<dbReference type="eggNOG" id="arCOG00589">
    <property type="taxonomic scope" value="Archaea"/>
</dbReference>
<dbReference type="NCBIfam" id="TIGR01969">
    <property type="entry name" value="minD_arch"/>
    <property type="match status" value="1"/>
</dbReference>
<dbReference type="Gene3D" id="3.40.50.300">
    <property type="entry name" value="P-loop containing nucleotide triphosphate hydrolases"/>
    <property type="match status" value="1"/>
</dbReference>
<dbReference type="OrthoDB" id="31168at2157"/>
<evidence type="ECO:0000259" key="1">
    <source>
        <dbReference type="Pfam" id="PF13614"/>
    </source>
</evidence>
<dbReference type="GO" id="GO:0005524">
    <property type="term" value="F:ATP binding"/>
    <property type="evidence" value="ECO:0007669"/>
    <property type="project" value="TreeGrafter"/>
</dbReference>
<dbReference type="GO" id="GO:0005829">
    <property type="term" value="C:cytosol"/>
    <property type="evidence" value="ECO:0007669"/>
    <property type="project" value="TreeGrafter"/>
</dbReference>
<keyword evidence="3" id="KW-1185">Reference proteome</keyword>
<evidence type="ECO:0000313" key="2">
    <source>
        <dbReference type="EMBL" id="ACX73514.1"/>
    </source>
</evidence>
<dbReference type="PANTHER" id="PTHR43384:SF10">
    <property type="entry name" value="ATPASE INVOLVED IN CHROMOSOME PARTITIONING, PARA_MIND FAMILY"/>
    <property type="match status" value="1"/>
</dbReference>
<protein>
    <submittedName>
        <fullName evidence="2">Cell division ATPase MinD</fullName>
    </submittedName>
</protein>
<dbReference type="InterPro" id="IPR050625">
    <property type="entry name" value="ParA/MinD_ATPase"/>
</dbReference>
<dbReference type="GO" id="GO:0016887">
    <property type="term" value="F:ATP hydrolysis activity"/>
    <property type="evidence" value="ECO:0007669"/>
    <property type="project" value="TreeGrafter"/>
</dbReference>
<dbReference type="EMBL" id="CP001787">
    <property type="protein sequence ID" value="ACX73514.1"/>
    <property type="molecule type" value="Genomic_DNA"/>
</dbReference>
<keyword evidence="2" id="KW-0131">Cell cycle</keyword>
<keyword evidence="2" id="KW-0132">Cell division</keyword>
<dbReference type="AlphaFoldDB" id="C9RDY5"/>
<dbReference type="Proteomes" id="UP000002063">
    <property type="component" value="Chromosome"/>
</dbReference>
<dbReference type="RefSeq" id="WP_015733732.1">
    <property type="nucleotide sequence ID" value="NC_013407.1"/>
</dbReference>
<dbReference type="FunFam" id="3.40.50.300:FF:000285">
    <property type="entry name" value="Sporulation initiation inhibitor Soj"/>
    <property type="match status" value="1"/>
</dbReference>
<dbReference type="SUPFAM" id="SSF52540">
    <property type="entry name" value="P-loop containing nucleoside triphosphate hydrolases"/>
    <property type="match status" value="1"/>
</dbReference>
<feature type="domain" description="AAA" evidence="1">
    <location>
        <begin position="2"/>
        <end position="145"/>
    </location>
</feature>
<proteinExistence type="predicted"/>
<dbReference type="STRING" id="579137.Metvu_1661"/>
<dbReference type="KEGG" id="mvu:Metvu_1661"/>
<sequence>MIITIASGKGGVGKTTTSASLAVSLAKLGKKVLTIDGDISMANLGVLFNLERKKPSLHEVLSGEADVREAIYKHKTGVYVLPTSLSLEGYKKSDIDLLPDVVNEVVDDFDYIVIDAPAGLNREMATHLAIADKLLLVVTPEMFSIIDAVRLKESAEMAGTPLLGIVLNRVGRDFGEMRRDEIEMIIKGKVLVEVPEDESVRAAALKKMCVIEYKKNSPASLAYMKLASIISGVPIYIEEDVGTKHHNLTIIDKIKRYLKLKL</sequence>
<organism evidence="2 3">
    <name type="scientific">Methanocaldococcus vulcanius (strain ATCC 700851 / DSM 12094 / M7)</name>
    <name type="common">Methanococcus vulcanius</name>
    <dbReference type="NCBI Taxonomy" id="579137"/>
    <lineage>
        <taxon>Archaea</taxon>
        <taxon>Methanobacteriati</taxon>
        <taxon>Methanobacteriota</taxon>
        <taxon>Methanomada group</taxon>
        <taxon>Methanococci</taxon>
        <taxon>Methanococcales</taxon>
        <taxon>Methanocaldococcaceae</taxon>
        <taxon>Methanocaldococcus</taxon>
    </lineage>
</organism>
<dbReference type="InterPro" id="IPR010224">
    <property type="entry name" value="MinD_archaea"/>
</dbReference>
<gene>
    <name evidence="2" type="ordered locus">Metvu_1661</name>
</gene>
<dbReference type="HOGENOM" id="CLU_037612_0_3_2"/>
<evidence type="ECO:0000313" key="3">
    <source>
        <dbReference type="Proteomes" id="UP000002063"/>
    </source>
</evidence>
<reference evidence="2" key="1">
    <citation type="submission" date="2009-10" db="EMBL/GenBank/DDBJ databases">
        <title>Complete sequence of chromosome of Methanocaldococcus vulcanius M7.</title>
        <authorList>
            <consortium name="US DOE Joint Genome Institute"/>
            <person name="Lucas S."/>
            <person name="Copeland A."/>
            <person name="Lapidus A."/>
            <person name="Glavina del Rio T."/>
            <person name="Dalin E."/>
            <person name="Tice H."/>
            <person name="Bruce D."/>
            <person name="Goodwin L."/>
            <person name="Pitluck S."/>
            <person name="Lcollab F.I."/>
            <person name="Brettin T."/>
            <person name="Detter J.C."/>
            <person name="Han C."/>
            <person name="Tapia R."/>
            <person name="Kuske C.R."/>
            <person name="Schmutz J."/>
            <person name="Larimer F."/>
            <person name="Land M."/>
            <person name="Hauser L."/>
            <person name="Kyrpides N."/>
            <person name="Ovchinikova G."/>
            <person name="Sieprawska-Lupa M."/>
            <person name="Whitman W.B."/>
            <person name="Woyke T."/>
        </authorList>
    </citation>
    <scope>NUCLEOTIDE SEQUENCE [LARGE SCALE GENOMIC DNA]</scope>
    <source>
        <strain evidence="2">M7</strain>
    </source>
</reference>
<dbReference type="PANTHER" id="PTHR43384">
    <property type="entry name" value="SEPTUM SITE-DETERMINING PROTEIN MIND HOMOLOG, CHLOROPLASTIC-RELATED"/>
    <property type="match status" value="1"/>
</dbReference>